<protein>
    <submittedName>
        <fullName evidence="1">Uncharacterized protein</fullName>
    </submittedName>
</protein>
<dbReference type="Proteomes" id="UP000830768">
    <property type="component" value="Chromosome 6"/>
</dbReference>
<evidence type="ECO:0000313" key="2">
    <source>
        <dbReference type="Proteomes" id="UP000830768"/>
    </source>
</evidence>
<accession>A0ACD3Z6N6</accession>
<gene>
    <name evidence="1" type="ORF">LCI18_007820</name>
</gene>
<proteinExistence type="predicted"/>
<organism evidence="1 2">
    <name type="scientific">Fusarium solani subsp. cucurbitae</name>
    <name type="common">Neocosmosporum cucurbitae</name>
    <dbReference type="NCBI Taxonomy" id="2747967"/>
    <lineage>
        <taxon>Eukaryota</taxon>
        <taxon>Fungi</taxon>
        <taxon>Dikarya</taxon>
        <taxon>Ascomycota</taxon>
        <taxon>Pezizomycotina</taxon>
        <taxon>Sordariomycetes</taxon>
        <taxon>Hypocreomycetidae</taxon>
        <taxon>Hypocreales</taxon>
        <taxon>Nectriaceae</taxon>
        <taxon>Fusarium</taxon>
        <taxon>Fusarium solani species complex</taxon>
    </lineage>
</organism>
<keyword evidence="2" id="KW-1185">Reference proteome</keyword>
<evidence type="ECO:0000313" key="1">
    <source>
        <dbReference type="EMBL" id="UPK96885.1"/>
    </source>
</evidence>
<sequence length="405" mass="46562">MSSQSIPSQALIASDPSIIITEENSRREQPADFTCRPVFNPVPSCGTNFLPVMVPDRDLEVKELPQQPLDLFHHFVPYFLRRRRLYTHLNPTQSVVIALINKLPKAIYHVFIDNLFSSANLFRSLRQYGHGATGTARRNCGIYAPFAKLKEDDSAGRRLLQFNEVKSAPTVDNKVNQIAWKDNTLVLFLSTVFRGDELIIRKRKRPNTDQARARPIQRFFGDEAIKTFAIPSIAATYNDEMNHVDRGDQLRASRGYSHSIRRGPWQAIAWTFLLDTALINSYLLQLHGQPKWKKIQSQSDWRGRLIDDLIAAYWTGHSRKRFRAGDENTPMELHERVKRGKNSACLACQGLRCGQIRSRSKRKPLTGINTNTRKKGPKKTRYGCRQCDVALCNQQDCWDFYHHIK</sequence>
<dbReference type="EMBL" id="CP090035">
    <property type="protein sequence ID" value="UPK96885.1"/>
    <property type="molecule type" value="Genomic_DNA"/>
</dbReference>
<name>A0ACD3Z6N6_FUSSC</name>
<reference evidence="1" key="1">
    <citation type="submission" date="2021-11" db="EMBL/GenBank/DDBJ databases">
        <title>Fusarium solani-melongenae Genome sequencing and assembly.</title>
        <authorList>
            <person name="Xie S."/>
            <person name="Huang L."/>
            <person name="Zhang X."/>
        </authorList>
    </citation>
    <scope>NUCLEOTIDE SEQUENCE</scope>
    <source>
        <strain evidence="1">CRI 24-3</strain>
    </source>
</reference>